<protein>
    <submittedName>
        <fullName evidence="11">ABC transporter family protein</fullName>
    </submittedName>
    <submittedName>
        <fullName evidence="12">ATP-binding cassette domain-containing protein</fullName>
    </submittedName>
</protein>
<keyword evidence="7" id="KW-1278">Translocase</keyword>
<evidence type="ECO:0000256" key="4">
    <source>
        <dbReference type="ARBA" id="ARBA00022475"/>
    </source>
</evidence>
<dbReference type="Proteomes" id="UP000029278">
    <property type="component" value="Unassembled WGS sequence"/>
</dbReference>
<dbReference type="GO" id="GO:0016887">
    <property type="term" value="F:ATP hydrolysis activity"/>
    <property type="evidence" value="ECO:0007669"/>
    <property type="project" value="InterPro"/>
</dbReference>
<dbReference type="FunFam" id="3.40.50.300:FF:000224">
    <property type="entry name" value="Energy-coupling factor transporter ATP-binding protein EcfA"/>
    <property type="match status" value="1"/>
</dbReference>
<evidence type="ECO:0000256" key="5">
    <source>
        <dbReference type="ARBA" id="ARBA00022741"/>
    </source>
</evidence>
<keyword evidence="13" id="KW-1185">Reference proteome</keyword>
<dbReference type="GO" id="GO:0043190">
    <property type="term" value="C:ATP-binding cassette (ABC) transporter complex"/>
    <property type="evidence" value="ECO:0007669"/>
    <property type="project" value="TreeGrafter"/>
</dbReference>
<evidence type="ECO:0000256" key="2">
    <source>
        <dbReference type="ARBA" id="ARBA00005417"/>
    </source>
</evidence>
<dbReference type="PANTHER" id="PTHR43553">
    <property type="entry name" value="HEAVY METAL TRANSPORTER"/>
    <property type="match status" value="1"/>
</dbReference>
<dbReference type="GO" id="GO:0015087">
    <property type="term" value="F:cobalt ion transmembrane transporter activity"/>
    <property type="evidence" value="ECO:0007669"/>
    <property type="project" value="UniProtKB-ARBA"/>
</dbReference>
<keyword evidence="4" id="KW-1003">Cell membrane</keyword>
<organism evidence="11 13">
    <name type="scientific">Paenibacillus macerans</name>
    <name type="common">Bacillus macerans</name>
    <dbReference type="NCBI Taxonomy" id="44252"/>
    <lineage>
        <taxon>Bacteria</taxon>
        <taxon>Bacillati</taxon>
        <taxon>Bacillota</taxon>
        <taxon>Bacilli</taxon>
        <taxon>Bacillales</taxon>
        <taxon>Paenibacillaceae</taxon>
        <taxon>Paenibacillus</taxon>
    </lineage>
</organism>
<accession>A0A090ZAT0</accession>
<dbReference type="SUPFAM" id="SSF52540">
    <property type="entry name" value="P-loop containing nucleoside triphosphate hydrolases"/>
    <property type="match status" value="1"/>
</dbReference>
<dbReference type="PROSITE" id="PS50893">
    <property type="entry name" value="ABC_TRANSPORTER_2"/>
    <property type="match status" value="1"/>
</dbReference>
<dbReference type="EMBL" id="JMQA01000034">
    <property type="protein sequence ID" value="KFN07493.1"/>
    <property type="molecule type" value="Genomic_DNA"/>
</dbReference>
<dbReference type="InterPro" id="IPR050095">
    <property type="entry name" value="ECF_ABC_transporter_ATP-bd"/>
</dbReference>
<evidence type="ECO:0000256" key="9">
    <source>
        <dbReference type="SAM" id="MobiDB-lite"/>
    </source>
</evidence>
<keyword evidence="5" id="KW-0547">Nucleotide-binding</keyword>
<feature type="domain" description="ABC transporter" evidence="10">
    <location>
        <begin position="3"/>
        <end position="246"/>
    </location>
</feature>
<name>A0A090ZAT0_PAEMA</name>
<dbReference type="GO" id="GO:0005524">
    <property type="term" value="F:ATP binding"/>
    <property type="evidence" value="ECO:0007669"/>
    <property type="project" value="UniProtKB-KW"/>
</dbReference>
<sequence length="433" mass="45136">MAIDFEQVSFAYDDRSLWRHSALEDVTLCVARGAFAAIAGASGSGKSTLMQLFNGLLKPTGGKARVLDVTLQAGGKASGLRELRRRAGLVFQFPEQQLFEDTVEKDLCFGPLNFGCPAAEARERASRALKLVGLDDSFLARNPFHLSGGQMRKVAIAAVLAMEPDVIALDEPTATLDPQSRAELAGMLARLHREQGKTVIVVTHRMEEMLPYAERWIVMKEGRISFQGTPGELVREAARLEAEGLKLPDSIHCWRAVSARFGLEAEEPCLTAEALAERLARLLPLPLPRTELAGGAVMDAAGAAPENAGASPVMPELGAASSAVGSNAAASLVEPELGASPSAVAGNAAASPVEPGKGASPSAVAGNGAAPTAVPDTESQRPVPDAAVLGLEPEAVKAKPLQEEKAVQPNAVGRPGPEKLAFAVRGAAREGGG</sequence>
<dbReference type="OrthoDB" id="9784332at2"/>
<evidence type="ECO:0000256" key="7">
    <source>
        <dbReference type="ARBA" id="ARBA00022967"/>
    </source>
</evidence>
<dbReference type="EMBL" id="WNZZ01000036">
    <property type="protein sequence ID" value="MUG26139.1"/>
    <property type="molecule type" value="Genomic_DNA"/>
</dbReference>
<evidence type="ECO:0000256" key="3">
    <source>
        <dbReference type="ARBA" id="ARBA00022448"/>
    </source>
</evidence>
<dbReference type="Pfam" id="PF00005">
    <property type="entry name" value="ABC_tran"/>
    <property type="match status" value="1"/>
</dbReference>
<dbReference type="InterPro" id="IPR003439">
    <property type="entry name" value="ABC_transporter-like_ATP-bd"/>
</dbReference>
<evidence type="ECO:0000313" key="14">
    <source>
        <dbReference type="Proteomes" id="UP000442469"/>
    </source>
</evidence>
<dbReference type="InterPro" id="IPR003593">
    <property type="entry name" value="AAA+_ATPase"/>
</dbReference>
<keyword evidence="3" id="KW-0813">Transport</keyword>
<evidence type="ECO:0000259" key="10">
    <source>
        <dbReference type="PROSITE" id="PS50893"/>
    </source>
</evidence>
<keyword evidence="6 12" id="KW-0067">ATP-binding</keyword>
<dbReference type="GO" id="GO:0042626">
    <property type="term" value="F:ATPase-coupled transmembrane transporter activity"/>
    <property type="evidence" value="ECO:0007669"/>
    <property type="project" value="TreeGrafter"/>
</dbReference>
<evidence type="ECO:0000256" key="8">
    <source>
        <dbReference type="ARBA" id="ARBA00023136"/>
    </source>
</evidence>
<dbReference type="InterPro" id="IPR027417">
    <property type="entry name" value="P-loop_NTPase"/>
</dbReference>
<dbReference type="Proteomes" id="UP000442469">
    <property type="component" value="Unassembled WGS sequence"/>
</dbReference>
<gene>
    <name evidence="11" type="ORF">DJ90_5902</name>
    <name evidence="12" type="ORF">GNQ08_27640</name>
</gene>
<dbReference type="CDD" id="cd03225">
    <property type="entry name" value="ABC_cobalt_CbiO_domain1"/>
    <property type="match status" value="1"/>
</dbReference>
<dbReference type="InterPro" id="IPR017871">
    <property type="entry name" value="ABC_transporter-like_CS"/>
</dbReference>
<dbReference type="SMART" id="SM00382">
    <property type="entry name" value="AAA"/>
    <property type="match status" value="1"/>
</dbReference>
<proteinExistence type="inferred from homology"/>
<comment type="caution">
    <text evidence="11">The sequence shown here is derived from an EMBL/GenBank/DDBJ whole genome shotgun (WGS) entry which is preliminary data.</text>
</comment>
<feature type="region of interest" description="Disordered" evidence="9">
    <location>
        <begin position="346"/>
        <end position="419"/>
    </location>
</feature>
<comment type="subcellular location">
    <subcellularLocation>
        <location evidence="1">Cell membrane</location>
        <topology evidence="1">Peripheral membrane protein</topology>
    </subcellularLocation>
</comment>
<comment type="similarity">
    <text evidence="2">Belongs to the ABC transporter superfamily.</text>
</comment>
<feature type="compositionally biased region" description="Basic and acidic residues" evidence="9">
    <location>
        <begin position="394"/>
        <end position="406"/>
    </location>
</feature>
<evidence type="ECO:0000313" key="12">
    <source>
        <dbReference type="EMBL" id="MUG26139.1"/>
    </source>
</evidence>
<dbReference type="InterPro" id="IPR015856">
    <property type="entry name" value="ABC_transpr_CbiO/EcfA_su"/>
</dbReference>
<evidence type="ECO:0000313" key="11">
    <source>
        <dbReference type="EMBL" id="KFN07493.1"/>
    </source>
</evidence>
<dbReference type="HOGENOM" id="CLU_632885_0_0_9"/>
<keyword evidence="8" id="KW-0472">Membrane</keyword>
<dbReference type="STRING" id="44252.DJ90_5902"/>
<reference evidence="11 13" key="1">
    <citation type="submission" date="2014-04" db="EMBL/GenBank/DDBJ databases">
        <authorList>
            <person name="Bishop-Lilly K.A."/>
            <person name="Broomall S.M."/>
            <person name="Chain P.S."/>
            <person name="Chertkov O."/>
            <person name="Coyne S.R."/>
            <person name="Daligault H.E."/>
            <person name="Davenport K.W."/>
            <person name="Erkkila T."/>
            <person name="Frey K.G."/>
            <person name="Gibbons H.S."/>
            <person name="Gu W."/>
            <person name="Jaissle J."/>
            <person name="Johnson S.L."/>
            <person name="Koroleva G.I."/>
            <person name="Ladner J.T."/>
            <person name="Lo C.-C."/>
            <person name="Minogue T.D."/>
            <person name="Munk C."/>
            <person name="Palacios G.F."/>
            <person name="Redden C.L."/>
            <person name="Rosenzweig C.N."/>
            <person name="Scholz M.B."/>
            <person name="Teshima H."/>
            <person name="Xu Y."/>
        </authorList>
    </citation>
    <scope>NUCLEOTIDE SEQUENCE [LARGE SCALE GENOMIC DNA]</scope>
    <source>
        <strain evidence="11 13">8244</strain>
    </source>
</reference>
<reference evidence="12 14" key="2">
    <citation type="submission" date="2019-11" db="EMBL/GenBank/DDBJ databases">
        <title>Draft genome sequences of five Paenibacillus species of dairy origin.</title>
        <authorList>
            <person name="Olajide A.M."/>
            <person name="Chen S."/>
            <person name="Lapointe G."/>
        </authorList>
    </citation>
    <scope>NUCLEOTIDE SEQUENCE [LARGE SCALE GENOMIC DNA]</scope>
    <source>
        <strain evidence="12 14">3CT49</strain>
    </source>
</reference>
<evidence type="ECO:0000256" key="1">
    <source>
        <dbReference type="ARBA" id="ARBA00004202"/>
    </source>
</evidence>
<evidence type="ECO:0000256" key="6">
    <source>
        <dbReference type="ARBA" id="ARBA00022840"/>
    </source>
</evidence>
<dbReference type="PATRIC" id="fig|44252.3.peg.3833"/>
<dbReference type="PANTHER" id="PTHR43553:SF27">
    <property type="entry name" value="ENERGY-COUPLING FACTOR TRANSPORTER ATP-BINDING PROTEIN ECFA2"/>
    <property type="match status" value="1"/>
</dbReference>
<evidence type="ECO:0000313" key="13">
    <source>
        <dbReference type="Proteomes" id="UP000029278"/>
    </source>
</evidence>
<dbReference type="PROSITE" id="PS00211">
    <property type="entry name" value="ABC_TRANSPORTER_1"/>
    <property type="match status" value="1"/>
</dbReference>
<dbReference type="Gene3D" id="3.40.50.300">
    <property type="entry name" value="P-loop containing nucleotide triphosphate hydrolases"/>
    <property type="match status" value="1"/>
</dbReference>
<dbReference type="AlphaFoldDB" id="A0A090ZAT0"/>